<dbReference type="Pfam" id="PF00440">
    <property type="entry name" value="TetR_N"/>
    <property type="match status" value="1"/>
</dbReference>
<keyword evidence="1 2" id="KW-0238">DNA-binding</keyword>
<dbReference type="PROSITE" id="PS50977">
    <property type="entry name" value="HTH_TETR_2"/>
    <property type="match status" value="1"/>
</dbReference>
<feature type="domain" description="HTH tetR-type" evidence="3">
    <location>
        <begin position="1"/>
        <end position="59"/>
    </location>
</feature>
<keyword evidence="5" id="KW-1185">Reference proteome</keyword>
<dbReference type="InterPro" id="IPR050624">
    <property type="entry name" value="HTH-type_Tx_Regulator"/>
</dbReference>
<evidence type="ECO:0000256" key="1">
    <source>
        <dbReference type="ARBA" id="ARBA00023125"/>
    </source>
</evidence>
<dbReference type="InterPro" id="IPR001647">
    <property type="entry name" value="HTH_TetR"/>
</dbReference>
<dbReference type="AlphaFoldDB" id="A0A4R1KJV0"/>
<dbReference type="PANTHER" id="PTHR43479:SF11">
    <property type="entry name" value="ACREF_ENVCD OPERON REPRESSOR-RELATED"/>
    <property type="match status" value="1"/>
</dbReference>
<dbReference type="GO" id="GO:0003677">
    <property type="term" value="F:DNA binding"/>
    <property type="evidence" value="ECO:0007669"/>
    <property type="project" value="UniProtKB-UniRule"/>
</dbReference>
<dbReference type="RefSeq" id="WP_132705479.1">
    <property type="nucleotide sequence ID" value="NZ_SMGI01000004.1"/>
</dbReference>
<evidence type="ECO:0000256" key="2">
    <source>
        <dbReference type="PROSITE-ProRule" id="PRU00335"/>
    </source>
</evidence>
<evidence type="ECO:0000313" key="4">
    <source>
        <dbReference type="EMBL" id="TCK65045.1"/>
    </source>
</evidence>
<evidence type="ECO:0000259" key="3">
    <source>
        <dbReference type="PROSITE" id="PS50977"/>
    </source>
</evidence>
<dbReference type="Proteomes" id="UP000295714">
    <property type="component" value="Unassembled WGS sequence"/>
</dbReference>
<dbReference type="Gene3D" id="1.10.10.60">
    <property type="entry name" value="Homeodomain-like"/>
    <property type="match status" value="1"/>
</dbReference>
<gene>
    <name evidence="4" type="ORF">DFQ05_2257</name>
</gene>
<dbReference type="Gene3D" id="1.10.357.10">
    <property type="entry name" value="Tetracycline Repressor, domain 2"/>
    <property type="match status" value="1"/>
</dbReference>
<dbReference type="SUPFAM" id="SSF48498">
    <property type="entry name" value="Tetracyclin repressor-like, C-terminal domain"/>
    <property type="match status" value="1"/>
</dbReference>
<dbReference type="OrthoDB" id="881297at2"/>
<protein>
    <submittedName>
        <fullName evidence="4">TetR family transcriptional regulator</fullName>
    </submittedName>
</protein>
<reference evidence="4 5" key="1">
    <citation type="journal article" date="2015" name="Stand. Genomic Sci.">
        <title>Genomic Encyclopedia of Bacterial and Archaeal Type Strains, Phase III: the genomes of soil and plant-associated and newly described type strains.</title>
        <authorList>
            <person name="Whitman W.B."/>
            <person name="Woyke T."/>
            <person name="Klenk H.P."/>
            <person name="Zhou Y."/>
            <person name="Lilburn T.G."/>
            <person name="Beck B.J."/>
            <person name="De Vos P."/>
            <person name="Vandamme P."/>
            <person name="Eisen J.A."/>
            <person name="Garrity G."/>
            <person name="Hugenholtz P."/>
            <person name="Kyrpides N.C."/>
        </authorList>
    </citation>
    <scope>NUCLEOTIDE SEQUENCE [LARGE SCALE GENOMIC DNA]</scope>
    <source>
        <strain evidence="4 5">CECT 8445</strain>
    </source>
</reference>
<feature type="DNA-binding region" description="H-T-H motif" evidence="2">
    <location>
        <begin position="22"/>
        <end position="41"/>
    </location>
</feature>
<accession>A0A4R1KJV0</accession>
<proteinExistence type="predicted"/>
<evidence type="ECO:0000313" key="5">
    <source>
        <dbReference type="Proteomes" id="UP000295714"/>
    </source>
</evidence>
<organism evidence="4 5">
    <name type="scientific">Winogradskyella wandonensis</name>
    <dbReference type="NCBI Taxonomy" id="1442586"/>
    <lineage>
        <taxon>Bacteria</taxon>
        <taxon>Pseudomonadati</taxon>
        <taxon>Bacteroidota</taxon>
        <taxon>Flavobacteriia</taxon>
        <taxon>Flavobacteriales</taxon>
        <taxon>Flavobacteriaceae</taxon>
        <taxon>Winogradskyella</taxon>
    </lineage>
</organism>
<dbReference type="InterPro" id="IPR036271">
    <property type="entry name" value="Tet_transcr_reg_TetR-rel_C_sf"/>
</dbReference>
<name>A0A4R1KJV0_9FLAO</name>
<dbReference type="InterPro" id="IPR009057">
    <property type="entry name" value="Homeodomain-like_sf"/>
</dbReference>
<comment type="caution">
    <text evidence="4">The sequence shown here is derived from an EMBL/GenBank/DDBJ whole genome shotgun (WGS) entry which is preliminary data.</text>
</comment>
<dbReference type="SUPFAM" id="SSF46689">
    <property type="entry name" value="Homeodomain-like"/>
    <property type="match status" value="1"/>
</dbReference>
<dbReference type="PRINTS" id="PR00455">
    <property type="entry name" value="HTHTETR"/>
</dbReference>
<dbReference type="EMBL" id="SMGI01000004">
    <property type="protein sequence ID" value="TCK65045.1"/>
    <property type="molecule type" value="Genomic_DNA"/>
</dbReference>
<sequence>MREKIIHKASELFLTLGFKSVTMDDIANEMGISKKTIYVHFNNKTKLVEAVTFTLFENICDGIDCICDASSNPINELYDIKMFVMQHLKNEQASPQFQLKKYYPQIYENLKGKQFDKMHDSVSESLQKGIDSGMFRPNIDVEFISRLYFNGMTGIKDESIFPKSKFNMEYLMENFLEYHLRAIVTEKGFEILNQFINKTQSKH</sequence>
<dbReference type="PANTHER" id="PTHR43479">
    <property type="entry name" value="ACREF/ENVCD OPERON REPRESSOR-RELATED"/>
    <property type="match status" value="1"/>
</dbReference>